<feature type="non-terminal residue" evidence="3">
    <location>
        <position position="44"/>
    </location>
</feature>
<dbReference type="EMBL" id="SSGD01000095">
    <property type="protein sequence ID" value="TXI53924.1"/>
    <property type="molecule type" value="Genomic_DNA"/>
</dbReference>
<evidence type="ECO:0000256" key="1">
    <source>
        <dbReference type="ARBA" id="ARBA00010652"/>
    </source>
</evidence>
<feature type="domain" description="PPE" evidence="2">
    <location>
        <begin position="3"/>
        <end position="43"/>
    </location>
</feature>
<dbReference type="InterPro" id="IPR038332">
    <property type="entry name" value="PPE_sf"/>
</dbReference>
<dbReference type="Pfam" id="PF00823">
    <property type="entry name" value="PPE"/>
    <property type="match status" value="1"/>
</dbReference>
<dbReference type="Proteomes" id="UP000321797">
    <property type="component" value="Unassembled WGS sequence"/>
</dbReference>
<gene>
    <name evidence="3" type="ORF">E6Q54_15725</name>
</gene>
<reference evidence="3 4" key="1">
    <citation type="submission" date="2018-09" db="EMBL/GenBank/DDBJ databases">
        <title>Metagenome Assembled Genomes from an Advanced Water Purification Facility.</title>
        <authorList>
            <person name="Stamps B.W."/>
            <person name="Spear J.R."/>
        </authorList>
    </citation>
    <scope>NUCLEOTIDE SEQUENCE [LARGE SCALE GENOMIC DNA]</scope>
    <source>
        <strain evidence="3">Bin_29_2</strain>
    </source>
</reference>
<dbReference type="AlphaFoldDB" id="A0A5C7XY67"/>
<name>A0A5C7XY67_9MYCO</name>
<protein>
    <submittedName>
        <fullName evidence="3">PPE domain-containing protein</fullName>
    </submittedName>
</protein>
<dbReference type="SUPFAM" id="SSF140459">
    <property type="entry name" value="PE/PPE dimer-like"/>
    <property type="match status" value="1"/>
</dbReference>
<sequence length="44" mass="4378">MEFGALPPEVNSAWMYTGPGAAPMLAAATAWRAVGAELGSNAAA</sequence>
<comment type="caution">
    <text evidence="3">The sequence shown here is derived from an EMBL/GenBank/DDBJ whole genome shotgun (WGS) entry which is preliminary data.</text>
</comment>
<accession>A0A5C7XY67</accession>
<comment type="similarity">
    <text evidence="1">Belongs to the mycobacterial PPE family.</text>
</comment>
<evidence type="ECO:0000313" key="4">
    <source>
        <dbReference type="Proteomes" id="UP000321797"/>
    </source>
</evidence>
<dbReference type="Gene3D" id="1.20.1260.20">
    <property type="entry name" value="PPE superfamily"/>
    <property type="match status" value="1"/>
</dbReference>
<dbReference type="InterPro" id="IPR000030">
    <property type="entry name" value="PPE_dom"/>
</dbReference>
<dbReference type="RefSeq" id="WP_276761840.1">
    <property type="nucleotide sequence ID" value="NZ_SSGD01000095.1"/>
</dbReference>
<organism evidence="3 4">
    <name type="scientific">Mycolicibacter arupensis</name>
    <dbReference type="NCBI Taxonomy" id="342002"/>
    <lineage>
        <taxon>Bacteria</taxon>
        <taxon>Bacillati</taxon>
        <taxon>Actinomycetota</taxon>
        <taxon>Actinomycetes</taxon>
        <taxon>Mycobacteriales</taxon>
        <taxon>Mycobacteriaceae</taxon>
        <taxon>Mycolicibacter</taxon>
    </lineage>
</organism>
<proteinExistence type="inferred from homology"/>
<evidence type="ECO:0000259" key="2">
    <source>
        <dbReference type="Pfam" id="PF00823"/>
    </source>
</evidence>
<evidence type="ECO:0000313" key="3">
    <source>
        <dbReference type="EMBL" id="TXI53924.1"/>
    </source>
</evidence>